<dbReference type="Pfam" id="PF24883">
    <property type="entry name" value="NPHP3_N"/>
    <property type="match status" value="1"/>
</dbReference>
<keyword evidence="1" id="KW-0677">Repeat</keyword>
<organism evidence="4 5">
    <name type="scientific">Penicillium canariense</name>
    <dbReference type="NCBI Taxonomy" id="189055"/>
    <lineage>
        <taxon>Eukaryota</taxon>
        <taxon>Fungi</taxon>
        <taxon>Dikarya</taxon>
        <taxon>Ascomycota</taxon>
        <taxon>Pezizomycotina</taxon>
        <taxon>Eurotiomycetes</taxon>
        <taxon>Eurotiomycetidae</taxon>
        <taxon>Eurotiales</taxon>
        <taxon>Aspergillaceae</taxon>
        <taxon>Penicillium</taxon>
    </lineage>
</organism>
<protein>
    <recommendedName>
        <fullName evidence="6">NACHT domain-containing protein</fullName>
    </recommendedName>
</protein>
<evidence type="ECO:0000259" key="2">
    <source>
        <dbReference type="Pfam" id="PF22939"/>
    </source>
</evidence>
<feature type="domain" description="GPI inositol-deacylase winged helix" evidence="2">
    <location>
        <begin position="475"/>
        <end position="549"/>
    </location>
</feature>
<dbReference type="Pfam" id="PF22939">
    <property type="entry name" value="WHD_GPIID"/>
    <property type="match status" value="1"/>
</dbReference>
<dbReference type="Proteomes" id="UP001149163">
    <property type="component" value="Unassembled WGS sequence"/>
</dbReference>
<dbReference type="PANTHER" id="PTHR10039">
    <property type="entry name" value="AMELOGENIN"/>
    <property type="match status" value="1"/>
</dbReference>
<keyword evidence="5" id="KW-1185">Reference proteome</keyword>
<dbReference type="Gene3D" id="3.40.50.300">
    <property type="entry name" value="P-loop containing nucleotide triphosphate hydrolases"/>
    <property type="match status" value="1"/>
</dbReference>
<dbReference type="InterPro" id="IPR027417">
    <property type="entry name" value="P-loop_NTPase"/>
</dbReference>
<dbReference type="SUPFAM" id="SSF52540">
    <property type="entry name" value="P-loop containing nucleoside triphosphate hydrolases"/>
    <property type="match status" value="1"/>
</dbReference>
<evidence type="ECO:0000313" key="4">
    <source>
        <dbReference type="EMBL" id="KAJ5168924.1"/>
    </source>
</evidence>
<evidence type="ECO:0008006" key="6">
    <source>
        <dbReference type="Google" id="ProtNLM"/>
    </source>
</evidence>
<dbReference type="InterPro" id="IPR056884">
    <property type="entry name" value="NPHP3-like_N"/>
</dbReference>
<evidence type="ECO:0000313" key="5">
    <source>
        <dbReference type="Proteomes" id="UP001149163"/>
    </source>
</evidence>
<accession>A0A9W9LPG2</accession>
<dbReference type="AlphaFoldDB" id="A0A9W9LPG2"/>
<evidence type="ECO:0000256" key="1">
    <source>
        <dbReference type="ARBA" id="ARBA00022737"/>
    </source>
</evidence>
<reference evidence="4" key="2">
    <citation type="journal article" date="2023" name="IMA Fungus">
        <title>Comparative genomic study of the Penicillium genus elucidates a diverse pangenome and 15 lateral gene transfer events.</title>
        <authorList>
            <person name="Petersen C."/>
            <person name="Sorensen T."/>
            <person name="Nielsen M.R."/>
            <person name="Sondergaard T.E."/>
            <person name="Sorensen J.L."/>
            <person name="Fitzpatrick D.A."/>
            <person name="Frisvad J.C."/>
            <person name="Nielsen K.L."/>
        </authorList>
    </citation>
    <scope>NUCLEOTIDE SEQUENCE</scope>
    <source>
        <strain evidence="4">IBT 26290</strain>
    </source>
</reference>
<feature type="domain" description="Nephrocystin 3-like N-terminal" evidence="3">
    <location>
        <begin position="196"/>
        <end position="364"/>
    </location>
</feature>
<reference evidence="4" key="1">
    <citation type="submission" date="2022-11" db="EMBL/GenBank/DDBJ databases">
        <authorList>
            <person name="Petersen C."/>
        </authorList>
    </citation>
    <scope>NUCLEOTIDE SEQUENCE</scope>
    <source>
        <strain evidence="4">IBT 26290</strain>
    </source>
</reference>
<dbReference type="RefSeq" id="XP_056545385.1">
    <property type="nucleotide sequence ID" value="XM_056686643.1"/>
</dbReference>
<dbReference type="EMBL" id="JAPQKN010000002">
    <property type="protein sequence ID" value="KAJ5168924.1"/>
    <property type="molecule type" value="Genomic_DNA"/>
</dbReference>
<sequence>MAAFGFSIGDFLAILQLAKETRKRFIDAPSQFKAISDDVKCLSNVLRDIEDIEPEKSLSDQQKQTLNDTSQHCRDILKDLNKILESFQDLTPNEPRTHKWKQKFQQVVKRLEWDQAEIDAFRPRLAGITAAFGLLLNGIQIKKLEAGKEQWDITQRGVTQLVQHEEDKRRQEVLHWLSPTNHANKQADFISHVQQGTGNWLLKDDKFKRWINQDCSTVPGQQTLFCPGLPGAGKTFLTSIVIEELQDRASKCGVGIAFCYFNFREKTTQDEILAMMLHQLVEQNPNIFPVSDRLYKENKTGTTRPTALSLLSTLESAVRAFPRVFIVLDALDESQLPAGSLNRLLAEIFTLQRMHNVGMFATSRDIMSISEMFQESLHLRIYADVEDVGKFLRGQMEALPRIVQKERTYRKKSLQQFQRQRTECSFLLARLQIESLQGRASAKEIRECLKVLPTELDDAYSEAIYRIESEKRWERQKAFNVISWVSFAARPLTTLELRHALAIEDDQPHIDEENLPDIEDLVSVCAGLVTVDEQSDVVRLVHYTAQEYFDRHRMRHFPDAHREIGAKCIQYLCFDVFADGSVPEPKDFKARIDENPLFVYSAQNWGHHVRQQEVKMDLVL</sequence>
<dbReference type="GeneID" id="81425819"/>
<evidence type="ECO:0000259" key="3">
    <source>
        <dbReference type="Pfam" id="PF24883"/>
    </source>
</evidence>
<proteinExistence type="predicted"/>
<gene>
    <name evidence="4" type="ORF">N7482_004518</name>
</gene>
<name>A0A9W9LPG2_9EURO</name>
<dbReference type="PANTHER" id="PTHR10039:SF15">
    <property type="entry name" value="NACHT DOMAIN-CONTAINING PROTEIN"/>
    <property type="match status" value="1"/>
</dbReference>
<comment type="caution">
    <text evidence="4">The sequence shown here is derived from an EMBL/GenBank/DDBJ whole genome shotgun (WGS) entry which is preliminary data.</text>
</comment>
<dbReference type="OrthoDB" id="195446at2759"/>
<dbReference type="InterPro" id="IPR054471">
    <property type="entry name" value="GPIID_WHD"/>
</dbReference>